<dbReference type="EMBL" id="HBIO01031237">
    <property type="protein sequence ID" value="CAE0479076.1"/>
    <property type="molecule type" value="Transcribed_RNA"/>
</dbReference>
<feature type="region of interest" description="Disordered" evidence="4">
    <location>
        <begin position="21"/>
        <end position="68"/>
    </location>
</feature>
<keyword evidence="1" id="KW-0677">Repeat</keyword>
<keyword evidence="2 3" id="KW-0802">TPR repeat</keyword>
<gene>
    <name evidence="5" type="ORF">CDEB00056_LOCUS23930</name>
</gene>
<reference evidence="5" key="1">
    <citation type="submission" date="2021-01" db="EMBL/GenBank/DDBJ databases">
        <authorList>
            <person name="Corre E."/>
            <person name="Pelletier E."/>
            <person name="Niang G."/>
            <person name="Scheremetjew M."/>
            <person name="Finn R."/>
            <person name="Kale V."/>
            <person name="Holt S."/>
            <person name="Cochrane G."/>
            <person name="Meng A."/>
            <person name="Brown T."/>
            <person name="Cohen L."/>
        </authorList>
    </citation>
    <scope>NUCLEOTIDE SEQUENCE</scope>
    <source>
        <strain evidence="5">MM31A-1</strain>
    </source>
</reference>
<feature type="compositionally biased region" description="Acidic residues" evidence="4">
    <location>
        <begin position="117"/>
        <end position="128"/>
    </location>
</feature>
<evidence type="ECO:0000256" key="4">
    <source>
        <dbReference type="SAM" id="MobiDB-lite"/>
    </source>
</evidence>
<evidence type="ECO:0000256" key="3">
    <source>
        <dbReference type="PROSITE-ProRule" id="PRU00339"/>
    </source>
</evidence>
<dbReference type="AlphaFoldDB" id="A0A7S3QJK2"/>
<proteinExistence type="predicted"/>
<name>A0A7S3QJK2_9STRA</name>
<feature type="repeat" description="TPR" evidence="3">
    <location>
        <begin position="210"/>
        <end position="243"/>
    </location>
</feature>
<evidence type="ECO:0008006" key="6">
    <source>
        <dbReference type="Google" id="ProtNLM"/>
    </source>
</evidence>
<protein>
    <recommendedName>
        <fullName evidence="6">MalT-like TPR region domain-containing protein</fullName>
    </recommendedName>
</protein>
<evidence type="ECO:0000256" key="2">
    <source>
        <dbReference type="ARBA" id="ARBA00022803"/>
    </source>
</evidence>
<dbReference type="Pfam" id="PF13374">
    <property type="entry name" value="TPR_10"/>
    <property type="match status" value="2"/>
</dbReference>
<accession>A0A7S3QJK2</accession>
<dbReference type="SMART" id="SM00028">
    <property type="entry name" value="TPR"/>
    <property type="match status" value="7"/>
</dbReference>
<dbReference type="SUPFAM" id="SSF48452">
    <property type="entry name" value="TPR-like"/>
    <property type="match status" value="2"/>
</dbReference>
<feature type="compositionally biased region" description="Polar residues" evidence="4">
    <location>
        <begin position="83"/>
        <end position="92"/>
    </location>
</feature>
<feature type="repeat" description="TPR" evidence="3">
    <location>
        <begin position="302"/>
        <end position="335"/>
    </location>
</feature>
<feature type="repeat" description="TPR" evidence="3">
    <location>
        <begin position="252"/>
        <end position="285"/>
    </location>
</feature>
<dbReference type="InterPro" id="IPR011990">
    <property type="entry name" value="TPR-like_helical_dom_sf"/>
</dbReference>
<feature type="repeat" description="TPR" evidence="3">
    <location>
        <begin position="351"/>
        <end position="384"/>
    </location>
</feature>
<sequence>MSSPTAAIGKRFSREDLLILSPQSNKGDAGADRYNIEHVDDFPHDEREIDDEMKDKDSMKEPLLMDSPATYNSKIMKALQASLSNGTTMTDDASTRSFSSDESTGSDSEDSGHASSNDDEYHDIEEDHGDISLPSKSNSADGLGADSLVSTAARKADEDYQSKRERRLRQLHAKACKYLKAGKLNEAQEGFEEILSILVHEFGDKHRRVASALHNLGIVHVRMGNFDEAQDVIEVAIKIRKKAVGQFHPRVADSLVELGVILLSQEEFEDSIEILNEALALRERETTTLESDEVGKVQIQMAKILNNVGCAFYEYGEVDDAKEAFEEALAIQRERFKEGNFTSMPGFLATSITLCNLGYTFIQKAEWESAMFQLEEALKLQQNMLEPSDKTLANTLENHAFACTKFGAYDKALKQYSNIYSIDQQVKLHKSDVETTEILKKIAYCQIKLFHFEEGIKTLEKAKEIMQDHLLPDDAKIEEMTELLEALHYQLFKFPSLTEYISKTITSKGYRDPWNSDLLCKCGYDIDQEDIDLNCCSPKNPGTQTKLSGHKISFA</sequence>
<feature type="region of interest" description="Disordered" evidence="4">
    <location>
        <begin position="83"/>
        <end position="144"/>
    </location>
</feature>
<dbReference type="Gene3D" id="1.25.40.10">
    <property type="entry name" value="Tetratricopeptide repeat domain"/>
    <property type="match status" value="2"/>
</dbReference>
<dbReference type="PANTHER" id="PTHR45641">
    <property type="entry name" value="TETRATRICOPEPTIDE REPEAT PROTEIN (AFU_ORTHOLOGUE AFUA_6G03870)"/>
    <property type="match status" value="1"/>
</dbReference>
<feature type="compositionally biased region" description="Basic and acidic residues" evidence="4">
    <location>
        <begin position="29"/>
        <end position="60"/>
    </location>
</feature>
<evidence type="ECO:0000313" key="5">
    <source>
        <dbReference type="EMBL" id="CAE0479076.1"/>
    </source>
</evidence>
<dbReference type="PANTHER" id="PTHR45641:SF19">
    <property type="entry name" value="NEPHROCYSTIN-3"/>
    <property type="match status" value="1"/>
</dbReference>
<dbReference type="Pfam" id="PF13424">
    <property type="entry name" value="TPR_12"/>
    <property type="match status" value="1"/>
</dbReference>
<dbReference type="PROSITE" id="PS50005">
    <property type="entry name" value="TPR"/>
    <property type="match status" value="4"/>
</dbReference>
<evidence type="ECO:0000256" key="1">
    <source>
        <dbReference type="ARBA" id="ARBA00022737"/>
    </source>
</evidence>
<organism evidence="5">
    <name type="scientific">Chaetoceros debilis</name>
    <dbReference type="NCBI Taxonomy" id="122233"/>
    <lineage>
        <taxon>Eukaryota</taxon>
        <taxon>Sar</taxon>
        <taxon>Stramenopiles</taxon>
        <taxon>Ochrophyta</taxon>
        <taxon>Bacillariophyta</taxon>
        <taxon>Coscinodiscophyceae</taxon>
        <taxon>Chaetocerotophycidae</taxon>
        <taxon>Chaetocerotales</taxon>
        <taxon>Chaetocerotaceae</taxon>
        <taxon>Chaetoceros</taxon>
    </lineage>
</organism>
<feature type="compositionally biased region" description="Low complexity" evidence="4">
    <location>
        <begin position="95"/>
        <end position="106"/>
    </location>
</feature>
<dbReference type="InterPro" id="IPR019734">
    <property type="entry name" value="TPR_rpt"/>
</dbReference>